<gene>
    <name evidence="2" type="ORF">Ocin01_10485</name>
</gene>
<dbReference type="Proteomes" id="UP000094527">
    <property type="component" value="Unassembled WGS sequence"/>
</dbReference>
<feature type="compositionally biased region" description="Low complexity" evidence="1">
    <location>
        <begin position="1"/>
        <end position="10"/>
    </location>
</feature>
<evidence type="ECO:0000313" key="3">
    <source>
        <dbReference type="Proteomes" id="UP000094527"/>
    </source>
</evidence>
<name>A0A1D2MTD7_ORCCI</name>
<proteinExistence type="predicted"/>
<dbReference type="EMBL" id="LJIJ01000566">
    <property type="protein sequence ID" value="ODM96192.1"/>
    <property type="molecule type" value="Genomic_DNA"/>
</dbReference>
<evidence type="ECO:0000313" key="2">
    <source>
        <dbReference type="EMBL" id="ODM96192.1"/>
    </source>
</evidence>
<keyword evidence="3" id="KW-1185">Reference proteome</keyword>
<protein>
    <submittedName>
        <fullName evidence="2">Uncharacterized protein</fullName>
    </submittedName>
</protein>
<dbReference type="AlphaFoldDB" id="A0A1D2MTD7"/>
<feature type="region of interest" description="Disordered" evidence="1">
    <location>
        <begin position="1"/>
        <end position="76"/>
    </location>
</feature>
<sequence>MVTNSNSSRGGISGGGNAPTPWLARALAADPNNGGRGNNNSPGLATSRVRHEATIRGRGVSASASASSSDSDRQARIQQAVNSRNQFWNQGIVSNLTIPTVTRGALTARDGYDWAMRSQYSMDGFDFDDDDDSDDLDVSAISFRVAPPRALMAARRGRGRGLAPSTNAPYYEIMRHEVEMEQIRLSEQLAVAKAKAEADKKAKAEEKKKADESKAKEEKPEPEVLPPTFRWVHIEIVDAEPPKKK</sequence>
<accession>A0A1D2MTD7</accession>
<feature type="compositionally biased region" description="Basic and acidic residues" evidence="1">
    <location>
        <begin position="194"/>
        <end position="222"/>
    </location>
</feature>
<evidence type="ECO:0000256" key="1">
    <source>
        <dbReference type="SAM" id="MobiDB-lite"/>
    </source>
</evidence>
<organism evidence="2 3">
    <name type="scientific">Orchesella cincta</name>
    <name type="common">Springtail</name>
    <name type="synonym">Podura cincta</name>
    <dbReference type="NCBI Taxonomy" id="48709"/>
    <lineage>
        <taxon>Eukaryota</taxon>
        <taxon>Metazoa</taxon>
        <taxon>Ecdysozoa</taxon>
        <taxon>Arthropoda</taxon>
        <taxon>Hexapoda</taxon>
        <taxon>Collembola</taxon>
        <taxon>Entomobryomorpha</taxon>
        <taxon>Entomobryoidea</taxon>
        <taxon>Orchesellidae</taxon>
        <taxon>Orchesellinae</taxon>
        <taxon>Orchesella</taxon>
    </lineage>
</organism>
<reference evidence="2 3" key="1">
    <citation type="journal article" date="2016" name="Genome Biol. Evol.">
        <title>Gene Family Evolution Reflects Adaptation to Soil Environmental Stressors in the Genome of the Collembolan Orchesella cincta.</title>
        <authorList>
            <person name="Faddeeva-Vakhrusheva A."/>
            <person name="Derks M.F."/>
            <person name="Anvar S.Y."/>
            <person name="Agamennone V."/>
            <person name="Suring W."/>
            <person name="Smit S."/>
            <person name="van Straalen N.M."/>
            <person name="Roelofs D."/>
        </authorList>
    </citation>
    <scope>NUCLEOTIDE SEQUENCE [LARGE SCALE GENOMIC DNA]</scope>
    <source>
        <tissue evidence="2">Mixed pool</tissue>
    </source>
</reference>
<comment type="caution">
    <text evidence="2">The sequence shown here is derived from an EMBL/GenBank/DDBJ whole genome shotgun (WGS) entry which is preliminary data.</text>
</comment>
<feature type="region of interest" description="Disordered" evidence="1">
    <location>
        <begin position="194"/>
        <end position="227"/>
    </location>
</feature>